<dbReference type="Proteomes" id="UP001206312">
    <property type="component" value="Unassembled WGS sequence"/>
</dbReference>
<feature type="transmembrane region" description="Helical" evidence="7">
    <location>
        <begin position="292"/>
        <end position="314"/>
    </location>
</feature>
<feature type="transmembrane region" description="Helical" evidence="7">
    <location>
        <begin position="210"/>
        <end position="231"/>
    </location>
</feature>
<protein>
    <submittedName>
        <fullName evidence="8">Lipopolysaccharide biosynthesis protein</fullName>
    </submittedName>
</protein>
<organism evidence="8 9">
    <name type="scientific">Robiginitalea marina</name>
    <dbReference type="NCBI Taxonomy" id="2954105"/>
    <lineage>
        <taxon>Bacteria</taxon>
        <taxon>Pseudomonadati</taxon>
        <taxon>Bacteroidota</taxon>
        <taxon>Flavobacteriia</taxon>
        <taxon>Flavobacteriales</taxon>
        <taxon>Flavobacteriaceae</taxon>
        <taxon>Robiginitalea</taxon>
    </lineage>
</organism>
<gene>
    <name evidence="8" type="ORF">NG653_05135</name>
</gene>
<dbReference type="InterPro" id="IPR050833">
    <property type="entry name" value="Poly_Biosynth_Transport"/>
</dbReference>
<dbReference type="PANTHER" id="PTHR30250">
    <property type="entry name" value="PST FAMILY PREDICTED COLANIC ACID TRANSPORTER"/>
    <property type="match status" value="1"/>
</dbReference>
<feature type="transmembrane region" description="Helical" evidence="7">
    <location>
        <begin position="41"/>
        <end position="58"/>
    </location>
</feature>
<evidence type="ECO:0000256" key="4">
    <source>
        <dbReference type="ARBA" id="ARBA00022692"/>
    </source>
</evidence>
<feature type="transmembrane region" description="Helical" evidence="7">
    <location>
        <begin position="441"/>
        <end position="462"/>
    </location>
</feature>
<evidence type="ECO:0000256" key="6">
    <source>
        <dbReference type="ARBA" id="ARBA00023136"/>
    </source>
</evidence>
<evidence type="ECO:0000256" key="3">
    <source>
        <dbReference type="ARBA" id="ARBA00022475"/>
    </source>
</evidence>
<evidence type="ECO:0000256" key="1">
    <source>
        <dbReference type="ARBA" id="ARBA00004651"/>
    </source>
</evidence>
<reference evidence="8 9" key="1">
    <citation type="submission" date="2022-06" db="EMBL/GenBank/DDBJ databases">
        <authorList>
            <person name="Xuan X."/>
        </authorList>
    </citation>
    <scope>NUCLEOTIDE SEQUENCE [LARGE SCALE GENOMIC DNA]</scope>
    <source>
        <strain evidence="8 9">2V75</strain>
    </source>
</reference>
<evidence type="ECO:0000256" key="2">
    <source>
        <dbReference type="ARBA" id="ARBA00007430"/>
    </source>
</evidence>
<comment type="similarity">
    <text evidence="2">Belongs to the polysaccharide synthase family.</text>
</comment>
<name>A0ABT1AX89_9FLAO</name>
<comment type="subcellular location">
    <subcellularLocation>
        <location evidence="1">Cell membrane</location>
        <topology evidence="1">Multi-pass membrane protein</topology>
    </subcellularLocation>
</comment>
<feature type="transmembrane region" description="Helical" evidence="7">
    <location>
        <begin position="144"/>
        <end position="164"/>
    </location>
</feature>
<dbReference type="CDD" id="cd13127">
    <property type="entry name" value="MATE_tuaB_like"/>
    <property type="match status" value="1"/>
</dbReference>
<accession>A0ABT1AX89</accession>
<feature type="transmembrane region" description="Helical" evidence="7">
    <location>
        <begin position="170"/>
        <end position="190"/>
    </location>
</feature>
<keyword evidence="9" id="KW-1185">Reference proteome</keyword>
<feature type="transmembrane region" description="Helical" evidence="7">
    <location>
        <begin position="417"/>
        <end position="435"/>
    </location>
</feature>
<keyword evidence="3" id="KW-1003">Cell membrane</keyword>
<feature type="transmembrane region" description="Helical" evidence="7">
    <location>
        <begin position="115"/>
        <end position="137"/>
    </location>
</feature>
<evidence type="ECO:0000256" key="7">
    <source>
        <dbReference type="SAM" id="Phobius"/>
    </source>
</evidence>
<feature type="transmembrane region" description="Helical" evidence="7">
    <location>
        <begin position="320"/>
        <end position="342"/>
    </location>
</feature>
<keyword evidence="5 7" id="KW-1133">Transmembrane helix</keyword>
<proteinExistence type="inferred from homology"/>
<feature type="transmembrane region" description="Helical" evidence="7">
    <location>
        <begin position="12"/>
        <end position="35"/>
    </location>
</feature>
<feature type="transmembrane region" description="Helical" evidence="7">
    <location>
        <begin position="79"/>
        <end position="103"/>
    </location>
</feature>
<evidence type="ECO:0000313" key="8">
    <source>
        <dbReference type="EMBL" id="MCO5724227.1"/>
    </source>
</evidence>
<dbReference type="RefSeq" id="WP_252740608.1">
    <property type="nucleotide sequence ID" value="NZ_JAMXIB010000003.1"/>
</dbReference>
<evidence type="ECO:0000313" key="9">
    <source>
        <dbReference type="Proteomes" id="UP001206312"/>
    </source>
</evidence>
<feature type="transmembrane region" description="Helical" evidence="7">
    <location>
        <begin position="251"/>
        <end position="271"/>
    </location>
</feature>
<keyword evidence="4 7" id="KW-0812">Transmembrane</keyword>
<evidence type="ECO:0000256" key="5">
    <source>
        <dbReference type="ARBA" id="ARBA00022989"/>
    </source>
</evidence>
<dbReference type="EMBL" id="JAMXIB010000003">
    <property type="protein sequence ID" value="MCO5724227.1"/>
    <property type="molecule type" value="Genomic_DNA"/>
</dbReference>
<comment type="caution">
    <text evidence="8">The sequence shown here is derived from an EMBL/GenBank/DDBJ whole genome shotgun (WGS) entry which is preliminary data.</text>
</comment>
<sequence length="480" mass="53559">MSVRKKTASGIFWMSLDVLMIRGLTFITSILLARLLSPEEFGLVGMLLIFIAIGTTLVESGLSESLIRTIAPDQRDFSSVFYVNILLSLLAYLILYFTAPWIAHFYGVPALVSLARAYGVTFVLSGLSVVQSTILLREHKFKKLMLLNLPGSIAGASVGLYMGYSGSGVWSIIFMYLTIYGVQALFLWLFSTWRPSWVFSRKRIIYHLNFGYKLLLSGLINAVFNNLYNVIIGKFFAVRFLGYYERSYAFSQQPVMILSGVLAKVTYPIMAEIRENKERVSNMYRLLFQTSFFLAAPIMIIAAALAKPIFSYFLGPAWEGAATFFQILCLASVFYPINAFNLNILKVYGRTDLFLKLEVIKKAIMSAGLAIGFYFGIVGLLWSLVAAAFMALLVNASYSAILIGYGPVKQLKDMAPIALISGLTYILLHFLSANLDMETEIIRITLLTCLGIGVYLLLALLLKIPVLSFIKGVIKNHLRL</sequence>
<keyword evidence="6 7" id="KW-0472">Membrane</keyword>
<dbReference type="Pfam" id="PF13440">
    <property type="entry name" value="Polysacc_synt_3"/>
    <property type="match status" value="1"/>
</dbReference>
<dbReference type="PANTHER" id="PTHR30250:SF10">
    <property type="entry name" value="LIPOPOLYSACCHARIDE BIOSYNTHESIS PROTEIN WZXC"/>
    <property type="match status" value="1"/>
</dbReference>